<name>A0A6N9HGI2_9BURK</name>
<feature type="domain" description="Fe/B12 periplasmic-binding" evidence="2">
    <location>
        <begin position="36"/>
        <end position="298"/>
    </location>
</feature>
<accession>A0A6N9HGI2</accession>
<feature type="chain" id="PRO_5027064818" evidence="1">
    <location>
        <begin position="31"/>
        <end position="298"/>
    </location>
</feature>
<dbReference type="Gene3D" id="3.40.50.1980">
    <property type="entry name" value="Nitrogenase molybdenum iron protein domain"/>
    <property type="match status" value="2"/>
</dbReference>
<dbReference type="EMBL" id="WWCJ01000006">
    <property type="protein sequence ID" value="MYN02546.1"/>
    <property type="molecule type" value="Genomic_DNA"/>
</dbReference>
<protein>
    <submittedName>
        <fullName evidence="3">ABC transporter substrate-binding protein</fullName>
    </submittedName>
</protein>
<dbReference type="InterPro" id="IPR050902">
    <property type="entry name" value="ABC_Transporter_SBP"/>
</dbReference>
<evidence type="ECO:0000313" key="4">
    <source>
        <dbReference type="Proteomes" id="UP000448575"/>
    </source>
</evidence>
<dbReference type="PANTHER" id="PTHR30535:SF4">
    <property type="entry name" value="HEMIN-BINDING PERIPLASMIC PROTEIN HMUT"/>
    <property type="match status" value="1"/>
</dbReference>
<dbReference type="RefSeq" id="WP_161025540.1">
    <property type="nucleotide sequence ID" value="NZ_WWCJ01000006.1"/>
</dbReference>
<feature type="signal peptide" evidence="1">
    <location>
        <begin position="1"/>
        <end position="30"/>
    </location>
</feature>
<comment type="caution">
    <text evidence="3">The sequence shown here is derived from an EMBL/GenBank/DDBJ whole genome shotgun (WGS) entry which is preliminary data.</text>
</comment>
<dbReference type="PROSITE" id="PS50983">
    <property type="entry name" value="FE_B12_PBP"/>
    <property type="match status" value="1"/>
</dbReference>
<dbReference type="CDD" id="cd01149">
    <property type="entry name" value="HutB"/>
    <property type="match status" value="1"/>
</dbReference>
<dbReference type="Pfam" id="PF01497">
    <property type="entry name" value="Peripla_BP_2"/>
    <property type="match status" value="1"/>
</dbReference>
<keyword evidence="1" id="KW-0732">Signal</keyword>
<dbReference type="Proteomes" id="UP000448575">
    <property type="component" value="Unassembled WGS sequence"/>
</dbReference>
<keyword evidence="4" id="KW-1185">Reference proteome</keyword>
<dbReference type="SUPFAM" id="SSF53807">
    <property type="entry name" value="Helical backbone' metal receptor"/>
    <property type="match status" value="1"/>
</dbReference>
<reference evidence="3 4" key="1">
    <citation type="submission" date="2019-12" db="EMBL/GenBank/DDBJ databases">
        <title>Novel species isolated from a subtropical stream in China.</title>
        <authorList>
            <person name="Lu H."/>
        </authorList>
    </citation>
    <scope>NUCLEOTIDE SEQUENCE [LARGE SCALE GENOMIC DNA]</scope>
    <source>
        <strain evidence="3 4">DS3</strain>
    </source>
</reference>
<evidence type="ECO:0000259" key="2">
    <source>
        <dbReference type="PROSITE" id="PS50983"/>
    </source>
</evidence>
<dbReference type="PANTHER" id="PTHR30535">
    <property type="entry name" value="VITAMIN B12-BINDING PROTEIN"/>
    <property type="match status" value="1"/>
</dbReference>
<evidence type="ECO:0000313" key="3">
    <source>
        <dbReference type="EMBL" id="MYN02546.1"/>
    </source>
</evidence>
<evidence type="ECO:0000256" key="1">
    <source>
        <dbReference type="SAM" id="SignalP"/>
    </source>
</evidence>
<dbReference type="AlphaFoldDB" id="A0A6N9HGI2"/>
<gene>
    <name evidence="3" type="ORF">GTP41_10590</name>
</gene>
<sequence>MPGLTNPARRAHLAQFSALLLAGLMPAAHAAAANRRIVAVGGALTEIMYALQAQGELVGVDTTSQFPAAASKLPNVGYARTLSAEGVLALAPTHIIASEEAGPPTVLKQIAAAGVPLSVLPANHRFEGLVERVQRVGEIVERKAQAAQLVQSLQQEWARVTAQVQAQLQARGGKGPKVLFIMSHAPGQAMVSGTETSADAMLRYAGASNAITGFTGYKPLTPEAVIAAQPDVILLTEQGLQVRGGVPNVLAMPGIGQTPAGRARRVVALEAMQLLGFGPRLPSALAALDAALTKAMAA</sequence>
<proteinExistence type="predicted"/>
<organism evidence="3 4">
    <name type="scientific">Pseudoduganella guangdongensis</name>
    <dbReference type="NCBI Taxonomy" id="2692179"/>
    <lineage>
        <taxon>Bacteria</taxon>
        <taxon>Pseudomonadati</taxon>
        <taxon>Pseudomonadota</taxon>
        <taxon>Betaproteobacteria</taxon>
        <taxon>Burkholderiales</taxon>
        <taxon>Oxalobacteraceae</taxon>
        <taxon>Telluria group</taxon>
        <taxon>Pseudoduganella</taxon>
    </lineage>
</organism>
<dbReference type="InterPro" id="IPR002491">
    <property type="entry name" value="ABC_transptr_periplasmic_BD"/>
</dbReference>